<protein>
    <submittedName>
        <fullName evidence="1">Uncharacterized protein</fullName>
    </submittedName>
</protein>
<gene>
    <name evidence="1" type="ORF">SteCoe_8022</name>
</gene>
<dbReference type="AlphaFoldDB" id="A0A1R2CLB1"/>
<dbReference type="EMBL" id="MPUH01000118">
    <property type="protein sequence ID" value="OMJ89755.1"/>
    <property type="molecule type" value="Genomic_DNA"/>
</dbReference>
<accession>A0A1R2CLB1</accession>
<name>A0A1R2CLB1_9CILI</name>
<comment type="caution">
    <text evidence="1">The sequence shown here is derived from an EMBL/GenBank/DDBJ whole genome shotgun (WGS) entry which is preliminary data.</text>
</comment>
<keyword evidence="2" id="KW-1185">Reference proteome</keyword>
<reference evidence="1 2" key="1">
    <citation type="submission" date="2016-11" db="EMBL/GenBank/DDBJ databases">
        <title>The macronuclear genome of Stentor coeruleus: a giant cell with tiny introns.</title>
        <authorList>
            <person name="Slabodnick M."/>
            <person name="Ruby J.G."/>
            <person name="Reiff S.B."/>
            <person name="Swart E.C."/>
            <person name="Gosai S."/>
            <person name="Prabakaran S."/>
            <person name="Witkowska E."/>
            <person name="Larue G.E."/>
            <person name="Fisher S."/>
            <person name="Freeman R.M."/>
            <person name="Gunawardena J."/>
            <person name="Chu W."/>
            <person name="Stover N.A."/>
            <person name="Gregory B.D."/>
            <person name="Nowacki M."/>
            <person name="Derisi J."/>
            <person name="Roy S.W."/>
            <person name="Marshall W.F."/>
            <person name="Sood P."/>
        </authorList>
    </citation>
    <scope>NUCLEOTIDE SEQUENCE [LARGE SCALE GENOMIC DNA]</scope>
    <source>
        <strain evidence="1">WM001</strain>
    </source>
</reference>
<dbReference type="Proteomes" id="UP000187209">
    <property type="component" value="Unassembled WGS sequence"/>
</dbReference>
<sequence>MLTKPNKYTKGNSPLHRSLTPTLLIESPKMTLANYKLMIKKSKEKPKVIKQSGLATTSNQVVTSLLDSVISTDTCIFPTPLKQDTNEVEELRYQLQEMQRFTKNALEVQRMYFEEIIAGLEQEIKEDKEYFNKEMSLIREEIIGLKEEKSDLSTILPENQSSWDLKTQYFKNQEFISVLERQNQMLYEKIIKNN</sequence>
<proteinExistence type="predicted"/>
<evidence type="ECO:0000313" key="1">
    <source>
        <dbReference type="EMBL" id="OMJ89755.1"/>
    </source>
</evidence>
<evidence type="ECO:0000313" key="2">
    <source>
        <dbReference type="Proteomes" id="UP000187209"/>
    </source>
</evidence>
<organism evidence="1 2">
    <name type="scientific">Stentor coeruleus</name>
    <dbReference type="NCBI Taxonomy" id="5963"/>
    <lineage>
        <taxon>Eukaryota</taxon>
        <taxon>Sar</taxon>
        <taxon>Alveolata</taxon>
        <taxon>Ciliophora</taxon>
        <taxon>Postciliodesmatophora</taxon>
        <taxon>Heterotrichea</taxon>
        <taxon>Heterotrichida</taxon>
        <taxon>Stentoridae</taxon>
        <taxon>Stentor</taxon>
    </lineage>
</organism>